<name>A0A9J6D7D3_RHIMP</name>
<sequence length="284" mass="31419">MDPRPLARVLVSPSQEKQVELIICHRTSEANEVLDASVIDGINKGISSIKVHGCGRAAQQGLPGQAVDVSSYLLKVAVTLQDVFQLCEVELKKMTVAKSGFQHRDQGFIVRADNLQDVLELYLTQLKHILQGHRDLQELAAHVNSLSRKALSRCPTATMDLITANAFVDAINNRSVEHSVRLARPIDIRSALAVPLKTEIQGRSQAAEDPYRTPTYTDTPSLIRHSANTWLHDPTAVFQCYHCQDVEHFARNCPGVTESLTNSAPPMQSSLENYNAGHRRQDLA</sequence>
<gene>
    <name evidence="3" type="ORF">HPB51_023640</name>
</gene>
<feature type="compositionally biased region" description="Polar residues" evidence="1">
    <location>
        <begin position="259"/>
        <end position="273"/>
    </location>
</feature>
<dbReference type="AlphaFoldDB" id="A0A9J6D7D3"/>
<accession>A0A9J6D7D3</accession>
<dbReference type="InterPro" id="IPR036875">
    <property type="entry name" value="Znf_CCHC_sf"/>
</dbReference>
<evidence type="ECO:0000259" key="2">
    <source>
        <dbReference type="Pfam" id="PF00098"/>
    </source>
</evidence>
<organism evidence="3 4">
    <name type="scientific">Rhipicephalus microplus</name>
    <name type="common">Cattle tick</name>
    <name type="synonym">Boophilus microplus</name>
    <dbReference type="NCBI Taxonomy" id="6941"/>
    <lineage>
        <taxon>Eukaryota</taxon>
        <taxon>Metazoa</taxon>
        <taxon>Ecdysozoa</taxon>
        <taxon>Arthropoda</taxon>
        <taxon>Chelicerata</taxon>
        <taxon>Arachnida</taxon>
        <taxon>Acari</taxon>
        <taxon>Parasitiformes</taxon>
        <taxon>Ixodida</taxon>
        <taxon>Ixodoidea</taxon>
        <taxon>Ixodidae</taxon>
        <taxon>Rhipicephalinae</taxon>
        <taxon>Rhipicephalus</taxon>
        <taxon>Boophilus</taxon>
    </lineage>
</organism>
<dbReference type="GO" id="GO:0008270">
    <property type="term" value="F:zinc ion binding"/>
    <property type="evidence" value="ECO:0007669"/>
    <property type="project" value="InterPro"/>
</dbReference>
<evidence type="ECO:0000256" key="1">
    <source>
        <dbReference type="SAM" id="MobiDB-lite"/>
    </source>
</evidence>
<dbReference type="InterPro" id="IPR001878">
    <property type="entry name" value="Znf_CCHC"/>
</dbReference>
<evidence type="ECO:0000313" key="4">
    <source>
        <dbReference type="Proteomes" id="UP000821866"/>
    </source>
</evidence>
<reference evidence="3" key="1">
    <citation type="journal article" date="2020" name="Cell">
        <title>Large-Scale Comparative Analyses of Tick Genomes Elucidate Their Genetic Diversity and Vector Capacities.</title>
        <authorList>
            <consortium name="Tick Genome and Microbiome Consortium (TIGMIC)"/>
            <person name="Jia N."/>
            <person name="Wang J."/>
            <person name="Shi W."/>
            <person name="Du L."/>
            <person name="Sun Y."/>
            <person name="Zhan W."/>
            <person name="Jiang J.F."/>
            <person name="Wang Q."/>
            <person name="Zhang B."/>
            <person name="Ji P."/>
            <person name="Bell-Sakyi L."/>
            <person name="Cui X.M."/>
            <person name="Yuan T.T."/>
            <person name="Jiang B.G."/>
            <person name="Yang W.F."/>
            <person name="Lam T.T."/>
            <person name="Chang Q.C."/>
            <person name="Ding S.J."/>
            <person name="Wang X.J."/>
            <person name="Zhu J.G."/>
            <person name="Ruan X.D."/>
            <person name="Zhao L."/>
            <person name="Wei J.T."/>
            <person name="Ye R.Z."/>
            <person name="Que T.C."/>
            <person name="Du C.H."/>
            <person name="Zhou Y.H."/>
            <person name="Cheng J.X."/>
            <person name="Dai P.F."/>
            <person name="Guo W.B."/>
            <person name="Han X.H."/>
            <person name="Huang E.J."/>
            <person name="Li L.F."/>
            <person name="Wei W."/>
            <person name="Gao Y.C."/>
            <person name="Liu J.Z."/>
            <person name="Shao H.Z."/>
            <person name="Wang X."/>
            <person name="Wang C.C."/>
            <person name="Yang T.C."/>
            <person name="Huo Q.B."/>
            <person name="Li W."/>
            <person name="Chen H.Y."/>
            <person name="Chen S.E."/>
            <person name="Zhou L.G."/>
            <person name="Ni X.B."/>
            <person name="Tian J.H."/>
            <person name="Sheng Y."/>
            <person name="Liu T."/>
            <person name="Pan Y.S."/>
            <person name="Xia L.Y."/>
            <person name="Li J."/>
            <person name="Zhao F."/>
            <person name="Cao W.C."/>
        </authorList>
    </citation>
    <scope>NUCLEOTIDE SEQUENCE</scope>
    <source>
        <strain evidence="3">Rmic-2018</strain>
    </source>
</reference>
<dbReference type="Pfam" id="PF00098">
    <property type="entry name" value="zf-CCHC"/>
    <property type="match status" value="1"/>
</dbReference>
<dbReference type="SUPFAM" id="SSF57756">
    <property type="entry name" value="Retrovirus zinc finger-like domains"/>
    <property type="match status" value="1"/>
</dbReference>
<feature type="domain" description="CCHC-type" evidence="2">
    <location>
        <begin position="239"/>
        <end position="254"/>
    </location>
</feature>
<evidence type="ECO:0000313" key="3">
    <source>
        <dbReference type="EMBL" id="KAH8009995.1"/>
    </source>
</evidence>
<reference evidence="3" key="2">
    <citation type="submission" date="2021-09" db="EMBL/GenBank/DDBJ databases">
        <authorList>
            <person name="Jia N."/>
            <person name="Wang J."/>
            <person name="Shi W."/>
            <person name="Du L."/>
            <person name="Sun Y."/>
            <person name="Zhan W."/>
            <person name="Jiang J."/>
            <person name="Wang Q."/>
            <person name="Zhang B."/>
            <person name="Ji P."/>
            <person name="Sakyi L.B."/>
            <person name="Cui X."/>
            <person name="Yuan T."/>
            <person name="Jiang B."/>
            <person name="Yang W."/>
            <person name="Lam T.T.-Y."/>
            <person name="Chang Q."/>
            <person name="Ding S."/>
            <person name="Wang X."/>
            <person name="Zhu J."/>
            <person name="Ruan X."/>
            <person name="Zhao L."/>
            <person name="Wei J."/>
            <person name="Que T."/>
            <person name="Du C."/>
            <person name="Cheng J."/>
            <person name="Dai P."/>
            <person name="Han X."/>
            <person name="Huang E."/>
            <person name="Gao Y."/>
            <person name="Liu J."/>
            <person name="Shao H."/>
            <person name="Ye R."/>
            <person name="Li L."/>
            <person name="Wei W."/>
            <person name="Wang X."/>
            <person name="Wang C."/>
            <person name="Huo Q."/>
            <person name="Li W."/>
            <person name="Guo W."/>
            <person name="Chen H."/>
            <person name="Chen S."/>
            <person name="Zhou L."/>
            <person name="Zhou L."/>
            <person name="Ni X."/>
            <person name="Tian J."/>
            <person name="Zhou Y."/>
            <person name="Sheng Y."/>
            <person name="Liu T."/>
            <person name="Pan Y."/>
            <person name="Xia L."/>
            <person name="Li J."/>
            <person name="Zhao F."/>
            <person name="Cao W."/>
        </authorList>
    </citation>
    <scope>NUCLEOTIDE SEQUENCE</scope>
    <source>
        <strain evidence="3">Rmic-2018</strain>
        <tissue evidence="3">Larvae</tissue>
    </source>
</reference>
<dbReference type="GO" id="GO:0003676">
    <property type="term" value="F:nucleic acid binding"/>
    <property type="evidence" value="ECO:0007669"/>
    <property type="project" value="InterPro"/>
</dbReference>
<keyword evidence="4" id="KW-1185">Reference proteome</keyword>
<comment type="caution">
    <text evidence="3">The sequence shown here is derived from an EMBL/GenBank/DDBJ whole genome shotgun (WGS) entry which is preliminary data.</text>
</comment>
<protein>
    <recommendedName>
        <fullName evidence="2">CCHC-type domain-containing protein</fullName>
    </recommendedName>
</protein>
<dbReference type="Proteomes" id="UP000821866">
    <property type="component" value="Chromosome 9"/>
</dbReference>
<dbReference type="EMBL" id="JABSTU010000011">
    <property type="protein sequence ID" value="KAH8009995.1"/>
    <property type="molecule type" value="Genomic_DNA"/>
</dbReference>
<feature type="region of interest" description="Disordered" evidence="1">
    <location>
        <begin position="259"/>
        <end position="284"/>
    </location>
</feature>
<proteinExistence type="predicted"/>